<accession>A0A7W7WW75</accession>
<dbReference type="InterPro" id="IPR025355">
    <property type="entry name" value="DUF4259"/>
</dbReference>
<dbReference type="AlphaFoldDB" id="A0A7W7WW75"/>
<reference evidence="1 2" key="1">
    <citation type="submission" date="2020-08" db="EMBL/GenBank/DDBJ databases">
        <title>Sequencing the genomes of 1000 actinobacteria strains.</title>
        <authorList>
            <person name="Klenk H.-P."/>
        </authorList>
    </citation>
    <scope>NUCLEOTIDE SEQUENCE [LARGE SCALE GENOMIC DNA]</scope>
    <source>
        <strain evidence="1 2">DSM 45084</strain>
    </source>
</reference>
<dbReference type="EMBL" id="JACHJS010000001">
    <property type="protein sequence ID" value="MBB4965687.1"/>
    <property type="molecule type" value="Genomic_DNA"/>
</dbReference>
<organism evidence="1 2">
    <name type="scientific">Saccharothrix violaceirubra</name>
    <dbReference type="NCBI Taxonomy" id="413306"/>
    <lineage>
        <taxon>Bacteria</taxon>
        <taxon>Bacillati</taxon>
        <taxon>Actinomycetota</taxon>
        <taxon>Actinomycetes</taxon>
        <taxon>Pseudonocardiales</taxon>
        <taxon>Pseudonocardiaceae</taxon>
        <taxon>Saccharothrix</taxon>
    </lineage>
</organism>
<comment type="caution">
    <text evidence="1">The sequence shown here is derived from an EMBL/GenBank/DDBJ whole genome shotgun (WGS) entry which is preliminary data.</text>
</comment>
<dbReference type="Pfam" id="PF14078">
    <property type="entry name" value="DUF4259"/>
    <property type="match status" value="1"/>
</dbReference>
<dbReference type="RefSeq" id="WP_184669323.1">
    <property type="nucleotide sequence ID" value="NZ_BAABAI010000029.1"/>
</dbReference>
<name>A0A7W7WW75_9PSEU</name>
<protein>
    <submittedName>
        <fullName evidence="1">Uncharacterized protein</fullName>
    </submittedName>
</protein>
<evidence type="ECO:0000313" key="2">
    <source>
        <dbReference type="Proteomes" id="UP000542674"/>
    </source>
</evidence>
<gene>
    <name evidence="1" type="ORF">F4559_003046</name>
</gene>
<keyword evidence="2" id="KW-1185">Reference proteome</keyword>
<sequence length="137" mass="14236">MGAFDNDFALDFLDDVRGSAPGNIPDVLSNALSAAAEVGAEDCLDRAEGEAAVAAATLVVARALPDGTLVPGGGILNVMPMPSASLSRLAVVALRRVLDENSEVCQLWREVDLGEQWRSGVEALLAKAVRISGFDEG</sequence>
<dbReference type="Proteomes" id="UP000542674">
    <property type="component" value="Unassembled WGS sequence"/>
</dbReference>
<evidence type="ECO:0000313" key="1">
    <source>
        <dbReference type="EMBL" id="MBB4965687.1"/>
    </source>
</evidence>
<proteinExistence type="predicted"/>